<dbReference type="InterPro" id="IPR013210">
    <property type="entry name" value="LRR_N_plant-typ"/>
</dbReference>
<reference evidence="25" key="2">
    <citation type="submission" date="2021-03" db="UniProtKB">
        <authorList>
            <consortium name="EnsemblPlants"/>
        </authorList>
    </citation>
    <scope>IDENTIFICATION</scope>
</reference>
<protein>
    <recommendedName>
        <fullName evidence="3">non-specific serine/threonine protein kinase</fullName>
        <ecNumber evidence="3">2.7.11.1</ecNumber>
    </recommendedName>
</protein>
<evidence type="ECO:0000256" key="4">
    <source>
        <dbReference type="ARBA" id="ARBA00022475"/>
    </source>
</evidence>
<comment type="catalytic activity">
    <reaction evidence="20">
        <text>L-seryl-[protein] + ATP = O-phospho-L-seryl-[protein] + ADP + H(+)</text>
        <dbReference type="Rhea" id="RHEA:17989"/>
        <dbReference type="Rhea" id="RHEA-COMP:9863"/>
        <dbReference type="Rhea" id="RHEA-COMP:11604"/>
        <dbReference type="ChEBI" id="CHEBI:15378"/>
        <dbReference type="ChEBI" id="CHEBI:29999"/>
        <dbReference type="ChEBI" id="CHEBI:30616"/>
        <dbReference type="ChEBI" id="CHEBI:83421"/>
        <dbReference type="ChEBI" id="CHEBI:456216"/>
        <dbReference type="EC" id="2.7.11.1"/>
    </reaction>
</comment>
<evidence type="ECO:0000313" key="26">
    <source>
        <dbReference type="Proteomes" id="UP000596660"/>
    </source>
</evidence>
<evidence type="ECO:0000256" key="22">
    <source>
        <dbReference type="SAM" id="Phobius"/>
    </source>
</evidence>
<evidence type="ECO:0000256" key="14">
    <source>
        <dbReference type="ARBA" id="ARBA00022840"/>
    </source>
</evidence>
<keyword evidence="8" id="KW-0808">Transferase</keyword>
<dbReference type="InterPro" id="IPR051809">
    <property type="entry name" value="Plant_receptor-like_S/T_kinase"/>
</dbReference>
<keyword evidence="6" id="KW-0597">Phosphoprotein</keyword>
<dbReference type="Pfam" id="PF00560">
    <property type="entry name" value="LRR_1"/>
    <property type="match status" value="1"/>
</dbReference>
<evidence type="ECO:0000259" key="24">
    <source>
        <dbReference type="PROSITE" id="PS50011"/>
    </source>
</evidence>
<dbReference type="EnsemblPlants" id="AUR62011367-RA">
    <property type="protein sequence ID" value="AUR62011367-RA:cds"/>
    <property type="gene ID" value="AUR62011367"/>
</dbReference>
<feature type="transmembrane region" description="Helical" evidence="22">
    <location>
        <begin position="545"/>
        <end position="570"/>
    </location>
</feature>
<dbReference type="PROSITE" id="PS00108">
    <property type="entry name" value="PROTEIN_KINASE_ST"/>
    <property type="match status" value="1"/>
</dbReference>
<dbReference type="Gene3D" id="3.30.200.20">
    <property type="entry name" value="Phosphorylase Kinase, domain 1"/>
    <property type="match status" value="1"/>
</dbReference>
<dbReference type="PANTHER" id="PTHR27008:SF596">
    <property type="entry name" value="OS02G0215500 PROTEIN"/>
    <property type="match status" value="1"/>
</dbReference>
<evidence type="ECO:0000256" key="13">
    <source>
        <dbReference type="ARBA" id="ARBA00022777"/>
    </source>
</evidence>
<dbReference type="Proteomes" id="UP000596660">
    <property type="component" value="Unplaced"/>
</dbReference>
<evidence type="ECO:0000256" key="11">
    <source>
        <dbReference type="ARBA" id="ARBA00022737"/>
    </source>
</evidence>
<dbReference type="InterPro" id="IPR017441">
    <property type="entry name" value="Protein_kinase_ATP_BS"/>
</dbReference>
<proteinExistence type="inferred from homology"/>
<keyword evidence="16 22" id="KW-0472">Membrane</keyword>
<dbReference type="InterPro" id="IPR001245">
    <property type="entry name" value="Ser-Thr/Tyr_kinase_cat_dom"/>
</dbReference>
<dbReference type="OMA" id="GEWPNYS"/>
<dbReference type="PANTHER" id="PTHR27008">
    <property type="entry name" value="OS04G0122200 PROTEIN"/>
    <property type="match status" value="1"/>
</dbReference>
<evidence type="ECO:0000256" key="16">
    <source>
        <dbReference type="ARBA" id="ARBA00023136"/>
    </source>
</evidence>
<dbReference type="SUPFAM" id="SSF56112">
    <property type="entry name" value="Protein kinase-like (PK-like)"/>
    <property type="match status" value="1"/>
</dbReference>
<dbReference type="EC" id="2.7.11.1" evidence="3"/>
<comment type="subcellular location">
    <subcellularLocation>
        <location evidence="1">Cell membrane</location>
        <topology evidence="1">Single-pass membrane protein</topology>
    </subcellularLocation>
</comment>
<evidence type="ECO:0000256" key="10">
    <source>
        <dbReference type="ARBA" id="ARBA00022729"/>
    </source>
</evidence>
<keyword evidence="5" id="KW-0723">Serine/threonine-protein kinase</keyword>
<dbReference type="Pfam" id="PF08263">
    <property type="entry name" value="LRRNT_2"/>
    <property type="match status" value="1"/>
</dbReference>
<keyword evidence="7" id="KW-0433">Leucine-rich repeat</keyword>
<comment type="catalytic activity">
    <reaction evidence="19">
        <text>L-threonyl-[protein] + ATP = O-phospho-L-threonyl-[protein] + ADP + H(+)</text>
        <dbReference type="Rhea" id="RHEA:46608"/>
        <dbReference type="Rhea" id="RHEA-COMP:11060"/>
        <dbReference type="Rhea" id="RHEA-COMP:11605"/>
        <dbReference type="ChEBI" id="CHEBI:15378"/>
        <dbReference type="ChEBI" id="CHEBI:30013"/>
        <dbReference type="ChEBI" id="CHEBI:30616"/>
        <dbReference type="ChEBI" id="CHEBI:61977"/>
        <dbReference type="ChEBI" id="CHEBI:456216"/>
        <dbReference type="EC" id="2.7.11.1"/>
    </reaction>
</comment>
<evidence type="ECO:0000256" key="8">
    <source>
        <dbReference type="ARBA" id="ARBA00022679"/>
    </source>
</evidence>
<keyword evidence="18" id="KW-0325">Glycoprotein</keyword>
<evidence type="ECO:0000256" key="15">
    <source>
        <dbReference type="ARBA" id="ARBA00022989"/>
    </source>
</evidence>
<dbReference type="FunFam" id="1.10.510.10:FF:000358">
    <property type="entry name" value="Putative leucine-rich repeat receptor-like serine/threonine-protein kinase"/>
    <property type="match status" value="1"/>
</dbReference>
<dbReference type="PROSITE" id="PS00107">
    <property type="entry name" value="PROTEIN_KINASE_ATP"/>
    <property type="match status" value="1"/>
</dbReference>
<evidence type="ECO:0000313" key="25">
    <source>
        <dbReference type="EnsemblPlants" id="AUR62011367-RA:cds"/>
    </source>
</evidence>
<keyword evidence="26" id="KW-1185">Reference proteome</keyword>
<dbReference type="Gene3D" id="1.10.510.10">
    <property type="entry name" value="Transferase(Phosphotransferase) domain 1"/>
    <property type="match status" value="1"/>
</dbReference>
<dbReference type="SMART" id="SM00220">
    <property type="entry name" value="S_TKc"/>
    <property type="match status" value="1"/>
</dbReference>
<evidence type="ECO:0000256" key="7">
    <source>
        <dbReference type="ARBA" id="ARBA00022614"/>
    </source>
</evidence>
<dbReference type="Pfam" id="PF23598">
    <property type="entry name" value="LRR_14"/>
    <property type="match status" value="1"/>
</dbReference>
<dbReference type="GO" id="GO:0005524">
    <property type="term" value="F:ATP binding"/>
    <property type="evidence" value="ECO:0007669"/>
    <property type="project" value="UniProtKB-UniRule"/>
</dbReference>
<keyword evidence="15 22" id="KW-1133">Transmembrane helix</keyword>
<dbReference type="SMART" id="SM00369">
    <property type="entry name" value="LRR_TYP"/>
    <property type="match status" value="7"/>
</dbReference>
<dbReference type="InterPro" id="IPR001611">
    <property type="entry name" value="Leu-rich_rpt"/>
</dbReference>
<feature type="signal peptide" evidence="23">
    <location>
        <begin position="1"/>
        <end position="24"/>
    </location>
</feature>
<name>A0A803LDW1_CHEQI</name>
<dbReference type="Pfam" id="PF07714">
    <property type="entry name" value="PK_Tyr_Ser-Thr"/>
    <property type="match status" value="1"/>
</dbReference>
<organism evidence="25 26">
    <name type="scientific">Chenopodium quinoa</name>
    <name type="common">Quinoa</name>
    <dbReference type="NCBI Taxonomy" id="63459"/>
    <lineage>
        <taxon>Eukaryota</taxon>
        <taxon>Viridiplantae</taxon>
        <taxon>Streptophyta</taxon>
        <taxon>Embryophyta</taxon>
        <taxon>Tracheophyta</taxon>
        <taxon>Spermatophyta</taxon>
        <taxon>Magnoliopsida</taxon>
        <taxon>eudicotyledons</taxon>
        <taxon>Gunneridae</taxon>
        <taxon>Pentapetalae</taxon>
        <taxon>Caryophyllales</taxon>
        <taxon>Chenopodiaceae</taxon>
        <taxon>Chenopodioideae</taxon>
        <taxon>Atripliceae</taxon>
        <taxon>Chenopodium</taxon>
    </lineage>
</organism>
<evidence type="ECO:0000256" key="5">
    <source>
        <dbReference type="ARBA" id="ARBA00022527"/>
    </source>
</evidence>
<dbReference type="Gene3D" id="3.80.10.10">
    <property type="entry name" value="Ribonuclease Inhibitor"/>
    <property type="match status" value="3"/>
</dbReference>
<reference evidence="25" key="1">
    <citation type="journal article" date="2017" name="Nature">
        <title>The genome of Chenopodium quinoa.</title>
        <authorList>
            <person name="Jarvis D.E."/>
            <person name="Ho Y.S."/>
            <person name="Lightfoot D.J."/>
            <person name="Schmoeckel S.M."/>
            <person name="Li B."/>
            <person name="Borm T.J.A."/>
            <person name="Ohyanagi H."/>
            <person name="Mineta K."/>
            <person name="Michell C.T."/>
            <person name="Saber N."/>
            <person name="Kharbatia N.M."/>
            <person name="Rupper R.R."/>
            <person name="Sharp A.R."/>
            <person name="Dally N."/>
            <person name="Boughton B.A."/>
            <person name="Woo Y.H."/>
            <person name="Gao G."/>
            <person name="Schijlen E.G.W.M."/>
            <person name="Guo X."/>
            <person name="Momin A.A."/>
            <person name="Negrao S."/>
            <person name="Al-Babili S."/>
            <person name="Gehring C."/>
            <person name="Roessner U."/>
            <person name="Jung C."/>
            <person name="Murphy K."/>
            <person name="Arold S.T."/>
            <person name="Gojobori T."/>
            <person name="van der Linden C.G."/>
            <person name="van Loo E.N."/>
            <person name="Jellen E.N."/>
            <person name="Maughan P.J."/>
            <person name="Tester M."/>
        </authorList>
    </citation>
    <scope>NUCLEOTIDE SEQUENCE [LARGE SCALE GENOMIC DNA]</scope>
    <source>
        <strain evidence="25">cv. PI 614886</strain>
    </source>
</reference>
<evidence type="ECO:0000256" key="9">
    <source>
        <dbReference type="ARBA" id="ARBA00022692"/>
    </source>
</evidence>
<keyword evidence="14 21" id="KW-0067">ATP-binding</keyword>
<dbReference type="Gramene" id="AUR62011367-RA">
    <property type="protein sequence ID" value="AUR62011367-RA:cds"/>
    <property type="gene ID" value="AUR62011367"/>
</dbReference>
<evidence type="ECO:0000256" key="12">
    <source>
        <dbReference type="ARBA" id="ARBA00022741"/>
    </source>
</evidence>
<evidence type="ECO:0000256" key="20">
    <source>
        <dbReference type="ARBA" id="ARBA00048679"/>
    </source>
</evidence>
<dbReference type="GO" id="GO:0004674">
    <property type="term" value="F:protein serine/threonine kinase activity"/>
    <property type="evidence" value="ECO:0007669"/>
    <property type="project" value="UniProtKB-KW"/>
</dbReference>
<evidence type="ECO:0000256" key="6">
    <source>
        <dbReference type="ARBA" id="ARBA00022553"/>
    </source>
</evidence>
<dbReference type="FunFam" id="3.30.200.20:FF:000432">
    <property type="entry name" value="LRR receptor-like serine/threonine-protein kinase EFR"/>
    <property type="match status" value="1"/>
</dbReference>
<feature type="binding site" evidence="21">
    <location>
        <position position="634"/>
    </location>
    <ligand>
        <name>ATP</name>
        <dbReference type="ChEBI" id="CHEBI:30616"/>
    </ligand>
</feature>
<evidence type="ECO:0000256" key="17">
    <source>
        <dbReference type="ARBA" id="ARBA00023170"/>
    </source>
</evidence>
<evidence type="ECO:0000256" key="21">
    <source>
        <dbReference type="PROSITE-ProRule" id="PRU10141"/>
    </source>
</evidence>
<feature type="domain" description="Protein kinase" evidence="24">
    <location>
        <begin position="603"/>
        <end position="868"/>
    </location>
</feature>
<keyword evidence="11" id="KW-0677">Repeat</keyword>
<evidence type="ECO:0000256" key="1">
    <source>
        <dbReference type="ARBA" id="ARBA00004162"/>
    </source>
</evidence>
<keyword evidence="17" id="KW-0675">Receptor</keyword>
<dbReference type="SUPFAM" id="SSF52058">
    <property type="entry name" value="L domain-like"/>
    <property type="match status" value="2"/>
</dbReference>
<dbReference type="InterPro" id="IPR032675">
    <property type="entry name" value="LRR_dom_sf"/>
</dbReference>
<sequence length="922" mass="100804">MSSISFFLIICASALFHSFHFSIAGSNETDRLSLLDFKAKITGDPLGVMRSWNDTVHFCEWHGITCHRGGRVKKLELYSSKFTGFLSPSIGNLSFLKVLFLYNNTLGGTIPPEIGRLNRLRYLLLGKNAIEGHIPPNISACSRLTELNIGSDRLVGKIPSEFSYLVHLQLLRLEKNYLTGTIPLSFENLSSLSKIYLYYNYLSGSIPKSLGKLNKLTLLSLGGNMLSGIAPSPIFNLTLLEAFDVGVNNLEGNLPSDLGIKLPNLQWFSIFNNNFTGSIPTSIINSSGLSVLQFSSNNLTGQVPSLHRLANLLRLTLANNSLGNKLSGVIPRGIGKLHNLGRLMLHANQLLGKIPFSIGNLTMMTVLTLQNNNLVGQIPSGLGNCNSLLSLNLASNRLSGKIPTQVFEITTSVHLDLSMNKFNGSLPEEVGQLKNLGWLGVSGNMLSGEIPSTLSSCVELTNLYLNGNFLQGAIPGALSELKGLNVLDLSKNNLSGEVPTGGIFSNATGLSLNGIRGLCGGKPELKLPKCNKKNQKKSLGHKNRFILGIVFGLLGIISMVTIFVSLYIYWYKKKTKLPTPLGNFSENYPNLSYQTLLKATNGFSFDNLIGRGTFGAVYKGILHDLVETSIIAIKIFNLEQHGASKSFMAECGVLRTIRHRNLIKVITACSSVDYQGNDFKALVYEYMVRGSLEEWLHPVAIDVVEDTDTAPRLSLRQRLDIVVDVASALEYLHHNCGAPIIHCDLKPSNVLLDEELVAHVGDFGLAKFLSKSISNSNANQCSSLGVRGTVGYAPPASSNGDVYSFGILLLEMFTGKRPTNDIFSEVISLHHYVKEAVPERVIEILDHSLVEDIDSEKTDSSLMLEALISVLEIALSCSTEVPRERLDMSDVTAKLTSIRNKLLGTRLQQRRRIRADNVPATL</sequence>
<dbReference type="InterPro" id="IPR011009">
    <property type="entry name" value="Kinase-like_dom_sf"/>
</dbReference>
<keyword evidence="13" id="KW-0418">Kinase</keyword>
<keyword evidence="12 21" id="KW-0547">Nucleotide-binding</keyword>
<accession>A0A803LDW1</accession>
<feature type="chain" id="PRO_5031458915" description="non-specific serine/threonine protein kinase" evidence="23">
    <location>
        <begin position="25"/>
        <end position="922"/>
    </location>
</feature>
<dbReference type="InterPro" id="IPR000719">
    <property type="entry name" value="Prot_kinase_dom"/>
</dbReference>
<evidence type="ECO:0000256" key="23">
    <source>
        <dbReference type="SAM" id="SignalP"/>
    </source>
</evidence>
<dbReference type="InterPro" id="IPR003591">
    <property type="entry name" value="Leu-rich_rpt_typical-subtyp"/>
</dbReference>
<dbReference type="FunFam" id="3.80.10.10:FF:000095">
    <property type="entry name" value="LRR receptor-like serine/threonine-protein kinase GSO1"/>
    <property type="match status" value="2"/>
</dbReference>
<dbReference type="InterPro" id="IPR055414">
    <property type="entry name" value="LRR_R13L4/SHOC2-like"/>
</dbReference>
<evidence type="ECO:0000256" key="19">
    <source>
        <dbReference type="ARBA" id="ARBA00047899"/>
    </source>
</evidence>
<dbReference type="GO" id="GO:0005886">
    <property type="term" value="C:plasma membrane"/>
    <property type="evidence" value="ECO:0007669"/>
    <property type="project" value="UniProtKB-SubCell"/>
</dbReference>
<keyword evidence="10 23" id="KW-0732">Signal</keyword>
<dbReference type="InterPro" id="IPR008271">
    <property type="entry name" value="Ser/Thr_kinase_AS"/>
</dbReference>
<dbReference type="AlphaFoldDB" id="A0A803LDW1"/>
<evidence type="ECO:0000256" key="3">
    <source>
        <dbReference type="ARBA" id="ARBA00012513"/>
    </source>
</evidence>
<comment type="similarity">
    <text evidence="2">Belongs to the protein kinase superfamily. Ser/Thr protein kinase family.</text>
</comment>
<evidence type="ECO:0000256" key="18">
    <source>
        <dbReference type="ARBA" id="ARBA00023180"/>
    </source>
</evidence>
<keyword evidence="4" id="KW-1003">Cell membrane</keyword>
<dbReference type="PROSITE" id="PS50011">
    <property type="entry name" value="PROTEIN_KINASE_DOM"/>
    <property type="match status" value="1"/>
</dbReference>
<evidence type="ECO:0000256" key="2">
    <source>
        <dbReference type="ARBA" id="ARBA00008684"/>
    </source>
</evidence>
<keyword evidence="9 22" id="KW-0812">Transmembrane</keyword>